<accession>A0A915INA9</accession>
<protein>
    <submittedName>
        <fullName evidence="2">Ovule protein</fullName>
    </submittedName>
</protein>
<name>A0A915INA9_ROMCU</name>
<dbReference type="Proteomes" id="UP000887565">
    <property type="component" value="Unplaced"/>
</dbReference>
<reference evidence="2" key="1">
    <citation type="submission" date="2022-11" db="UniProtKB">
        <authorList>
            <consortium name="WormBaseParasite"/>
        </authorList>
    </citation>
    <scope>IDENTIFICATION</scope>
</reference>
<dbReference type="AlphaFoldDB" id="A0A915INA9"/>
<proteinExistence type="predicted"/>
<dbReference type="WBParaSite" id="nRc.2.0.1.t15364-RA">
    <property type="protein sequence ID" value="nRc.2.0.1.t15364-RA"/>
    <property type="gene ID" value="nRc.2.0.1.g15364"/>
</dbReference>
<organism evidence="1 2">
    <name type="scientific">Romanomermis culicivorax</name>
    <name type="common">Nematode worm</name>
    <dbReference type="NCBI Taxonomy" id="13658"/>
    <lineage>
        <taxon>Eukaryota</taxon>
        <taxon>Metazoa</taxon>
        <taxon>Ecdysozoa</taxon>
        <taxon>Nematoda</taxon>
        <taxon>Enoplea</taxon>
        <taxon>Dorylaimia</taxon>
        <taxon>Mermithida</taxon>
        <taxon>Mermithoidea</taxon>
        <taxon>Mermithidae</taxon>
        <taxon>Romanomermis</taxon>
    </lineage>
</organism>
<sequence>LQISPYPSNSVIKVCDPSGLTSKILTLRSLEQVANLVPRKSICAYRSLRISEQIPRAQNSQSNIFG</sequence>
<evidence type="ECO:0000313" key="1">
    <source>
        <dbReference type="Proteomes" id="UP000887565"/>
    </source>
</evidence>
<keyword evidence="1" id="KW-1185">Reference proteome</keyword>
<evidence type="ECO:0000313" key="2">
    <source>
        <dbReference type="WBParaSite" id="nRc.2.0.1.t15364-RA"/>
    </source>
</evidence>